<dbReference type="InterPro" id="IPR015286">
    <property type="entry name" value="Porin_fam_mycobact-type"/>
</dbReference>
<keyword evidence="3" id="KW-1185">Reference proteome</keyword>
<keyword evidence="1" id="KW-0732">Signal</keyword>
<dbReference type="EMBL" id="JABBNB010000004">
    <property type="protein sequence ID" value="NMO00560.1"/>
    <property type="molecule type" value="Genomic_DNA"/>
</dbReference>
<evidence type="ECO:0000256" key="1">
    <source>
        <dbReference type="SAM" id="SignalP"/>
    </source>
</evidence>
<sequence length="212" mass="21166">MKISKLGLRRAFAATAVAAVAAVGLSSLSAGGAAAEALPNGFKKVTGVDGQVVQIWRTGEYAFAQPSTANNGAGRSVRVSGTYTATVNKGGGDVEVGYLVGCQVSVTGLDAGVSGSLSASSASVGGSISFPLAPGEIKKVYVDDNTFTKDKHVMSIQLSGTEIDVQGCAGYAQARSYVKVLAANGYNTDAGAVNGSSGAVQATLYGKPFSLG</sequence>
<dbReference type="AlphaFoldDB" id="A0A848KQE7"/>
<evidence type="ECO:0000313" key="2">
    <source>
        <dbReference type="EMBL" id="NMO00560.1"/>
    </source>
</evidence>
<comment type="caution">
    <text evidence="2">The sequence shown here is derived from an EMBL/GenBank/DDBJ whole genome shotgun (WGS) entry which is preliminary data.</text>
</comment>
<gene>
    <name evidence="2" type="ORF">HH308_04940</name>
</gene>
<dbReference type="RefSeq" id="WP_170193073.1">
    <property type="nucleotide sequence ID" value="NZ_JABBNB010000004.1"/>
</dbReference>
<reference evidence="2 3" key="1">
    <citation type="submission" date="2020-04" db="EMBL/GenBank/DDBJ databases">
        <title>Gordonia sp. nov. TBRC 11910.</title>
        <authorList>
            <person name="Suriyachadkun C."/>
        </authorList>
    </citation>
    <scope>NUCLEOTIDE SEQUENCE [LARGE SCALE GENOMIC DNA]</scope>
    <source>
        <strain evidence="2 3">TBRC 11910</strain>
    </source>
</reference>
<dbReference type="Proteomes" id="UP000550729">
    <property type="component" value="Unassembled WGS sequence"/>
</dbReference>
<organism evidence="2 3">
    <name type="scientific">Gordonia asplenii</name>
    <dbReference type="NCBI Taxonomy" id="2725283"/>
    <lineage>
        <taxon>Bacteria</taxon>
        <taxon>Bacillati</taxon>
        <taxon>Actinomycetota</taxon>
        <taxon>Actinomycetes</taxon>
        <taxon>Mycobacteriales</taxon>
        <taxon>Gordoniaceae</taxon>
        <taxon>Gordonia</taxon>
    </lineage>
</organism>
<proteinExistence type="predicted"/>
<dbReference type="Pfam" id="PF09203">
    <property type="entry name" value="MspA"/>
    <property type="match status" value="1"/>
</dbReference>
<feature type="signal peptide" evidence="1">
    <location>
        <begin position="1"/>
        <end position="21"/>
    </location>
</feature>
<name>A0A848KQE7_9ACTN</name>
<evidence type="ECO:0008006" key="4">
    <source>
        <dbReference type="Google" id="ProtNLM"/>
    </source>
</evidence>
<dbReference type="Gene3D" id="2.60.40.1650">
    <property type="entry name" value="Porin MspA (Ig-like beta-sandwich domain)"/>
    <property type="match status" value="1"/>
</dbReference>
<evidence type="ECO:0000313" key="3">
    <source>
        <dbReference type="Proteomes" id="UP000550729"/>
    </source>
</evidence>
<protein>
    <recommendedName>
        <fullName evidence="4">MspA protein</fullName>
    </recommendedName>
</protein>
<feature type="chain" id="PRO_5038800167" description="MspA protein" evidence="1">
    <location>
        <begin position="22"/>
        <end position="212"/>
    </location>
</feature>
<dbReference type="PROSITE" id="PS51318">
    <property type="entry name" value="TAT"/>
    <property type="match status" value="1"/>
</dbReference>
<accession>A0A848KQE7</accession>
<dbReference type="InterPro" id="IPR006311">
    <property type="entry name" value="TAT_signal"/>
</dbReference>